<proteinExistence type="predicted"/>
<accession>A0ACD5Z556</accession>
<sequence>MDPIGSFASEEDYICHLSPLHEMLRGTTAMLTLEQFHQKFDNPKPISTPFRAPILPYNSSLVAPAASSKSPFVANSTALSTIQESTLDIADYGVFDPSMDSTSSFVGKFMAPSSQIQENPLPTMDASRKSYGVFNPLPATKNPEWLVYGEQKQKQKPNTILRPSHYEELRGMVRPGVSAAHVSTQAPPGIQQTVRGVLDATYPGVPERGLPEYRCRRCEISFYNSQAYGGHMSSHSKKARTKILLD</sequence>
<evidence type="ECO:0000313" key="2">
    <source>
        <dbReference type="Proteomes" id="UP001732700"/>
    </source>
</evidence>
<keyword evidence="2" id="KW-1185">Reference proteome</keyword>
<reference evidence="1" key="1">
    <citation type="submission" date="2021-05" db="EMBL/GenBank/DDBJ databases">
        <authorList>
            <person name="Scholz U."/>
            <person name="Mascher M."/>
            <person name="Fiebig A."/>
        </authorList>
    </citation>
    <scope>NUCLEOTIDE SEQUENCE [LARGE SCALE GENOMIC DNA]</scope>
</reference>
<name>A0ACD5Z556_AVESA</name>
<protein>
    <submittedName>
        <fullName evidence="1">Uncharacterized protein</fullName>
    </submittedName>
</protein>
<organism evidence="1 2">
    <name type="scientific">Avena sativa</name>
    <name type="common">Oat</name>
    <dbReference type="NCBI Taxonomy" id="4498"/>
    <lineage>
        <taxon>Eukaryota</taxon>
        <taxon>Viridiplantae</taxon>
        <taxon>Streptophyta</taxon>
        <taxon>Embryophyta</taxon>
        <taxon>Tracheophyta</taxon>
        <taxon>Spermatophyta</taxon>
        <taxon>Magnoliopsida</taxon>
        <taxon>Liliopsida</taxon>
        <taxon>Poales</taxon>
        <taxon>Poaceae</taxon>
        <taxon>BOP clade</taxon>
        <taxon>Pooideae</taxon>
        <taxon>Poodae</taxon>
        <taxon>Poeae</taxon>
        <taxon>Poeae Chloroplast Group 1 (Aveneae type)</taxon>
        <taxon>Aveninae</taxon>
        <taxon>Avena</taxon>
    </lineage>
</organism>
<reference evidence="1" key="2">
    <citation type="submission" date="2025-09" db="UniProtKB">
        <authorList>
            <consortium name="EnsemblPlants"/>
        </authorList>
    </citation>
    <scope>IDENTIFICATION</scope>
</reference>
<evidence type="ECO:0000313" key="1">
    <source>
        <dbReference type="EnsemblPlants" id="AVESA.00010b.r2.6CG1104910.1.CDS"/>
    </source>
</evidence>
<dbReference type="EnsemblPlants" id="AVESA.00010b.r2.6CG1104910.1">
    <property type="protein sequence ID" value="AVESA.00010b.r2.6CG1104910.1.CDS"/>
    <property type="gene ID" value="AVESA.00010b.r2.6CG1104910"/>
</dbReference>
<dbReference type="Proteomes" id="UP001732700">
    <property type="component" value="Chromosome 6C"/>
</dbReference>